<dbReference type="AlphaFoldDB" id="A0A109WBJ8"/>
<reference evidence="4" key="1">
    <citation type="submission" date="2016-02" db="EMBL/GenBank/DDBJ databases">
        <authorList>
            <person name="Holder M.E."/>
            <person name="Ajami N.J."/>
            <person name="Petrosino J.F."/>
        </authorList>
    </citation>
    <scope>NUCLEOTIDE SEQUENCE [LARGE SCALE GENOMIC DNA]</scope>
    <source>
        <strain evidence="4">DSM 12838</strain>
    </source>
</reference>
<evidence type="ECO:0000256" key="1">
    <source>
        <dbReference type="ARBA" id="ARBA00006611"/>
    </source>
</evidence>
<dbReference type="CDD" id="cd01131">
    <property type="entry name" value="PilT"/>
    <property type="match status" value="1"/>
</dbReference>
<proteinExistence type="inferred from homology"/>
<evidence type="ECO:0000313" key="3">
    <source>
        <dbReference type="EMBL" id="AMD93198.1"/>
    </source>
</evidence>
<keyword evidence="4" id="KW-1185">Reference proteome</keyword>
<dbReference type="EMBL" id="CP014230">
    <property type="protein sequence ID" value="AMD93198.1"/>
    <property type="molecule type" value="Genomic_DNA"/>
</dbReference>
<accession>A0A109WBJ8</accession>
<dbReference type="OrthoDB" id="9805147at2"/>
<dbReference type="Proteomes" id="UP000063964">
    <property type="component" value="Chromosome"/>
</dbReference>
<dbReference type="NCBIfam" id="TIGR01420">
    <property type="entry name" value="pilT_fam"/>
    <property type="match status" value="1"/>
</dbReference>
<dbReference type="Gene3D" id="3.30.450.90">
    <property type="match status" value="1"/>
</dbReference>
<dbReference type="InterPro" id="IPR006321">
    <property type="entry name" value="PilT/PilU"/>
</dbReference>
<dbReference type="SUPFAM" id="SSF52540">
    <property type="entry name" value="P-loop containing nucleoside triphosphate hydrolases"/>
    <property type="match status" value="1"/>
</dbReference>
<name>A0A109WBJ8_9BACT</name>
<dbReference type="GO" id="GO:0005524">
    <property type="term" value="F:ATP binding"/>
    <property type="evidence" value="ECO:0007669"/>
    <property type="project" value="InterPro"/>
</dbReference>
<dbReference type="STRING" id="888061.AXF15_08850"/>
<dbReference type="InterPro" id="IPR050921">
    <property type="entry name" value="T4SS_GSP_E_ATPase"/>
</dbReference>
<dbReference type="Pfam" id="PF00437">
    <property type="entry name" value="T2SSE"/>
    <property type="match status" value="1"/>
</dbReference>
<feature type="domain" description="Bacterial type II secretion system protein E" evidence="2">
    <location>
        <begin position="90"/>
        <end position="282"/>
    </location>
</feature>
<dbReference type="PANTHER" id="PTHR30486:SF16">
    <property type="entry name" value="TWITCHING MOTILITY PROTEIN PILT"/>
    <property type="match status" value="1"/>
</dbReference>
<protein>
    <submittedName>
        <fullName evidence="3">Twitching motility protein</fullName>
    </submittedName>
</protein>
<evidence type="ECO:0000259" key="2">
    <source>
        <dbReference type="Pfam" id="PF00437"/>
    </source>
</evidence>
<dbReference type="InterPro" id="IPR001482">
    <property type="entry name" value="T2SS/T4SS_dom"/>
</dbReference>
<dbReference type="InterPro" id="IPR027417">
    <property type="entry name" value="P-loop_NTPase"/>
</dbReference>
<comment type="similarity">
    <text evidence="1">Belongs to the GSP E family.</text>
</comment>
<dbReference type="Gene3D" id="3.40.50.300">
    <property type="entry name" value="P-loop containing nucleotide triphosphate hydrolases"/>
    <property type="match status" value="1"/>
</dbReference>
<dbReference type="KEGG" id="doa:AXF15_08850"/>
<dbReference type="PANTHER" id="PTHR30486">
    <property type="entry name" value="TWITCHING MOTILITY PROTEIN PILT"/>
    <property type="match status" value="1"/>
</dbReference>
<gene>
    <name evidence="3" type="ORF">AXF15_08850</name>
</gene>
<sequence length="391" mass="43967">MQRAQLDHILHQILEDAPEASDIIFTVNKPTQVEVHGELRNARMEPNPGPLLPIQVEAIAMCMMGNRLRLYEDQVLRGSCDLSYELPGFCRFRVNILGQRGSLAIVMRRLTSAVPTIGELELPDVFYEMSREKFGLILITGATGTGKTTSLAALIDNINQLYRKHIVTLEDPIEYVHEHKLGTINQRELGRDFDAFASGLRAALRQAPKVILVGEIRDRETVSIALEAAETGHLVLGTLHTSDAGQTINRIIGMFELAEERLIRDRLAGSLKFVISQRLMPRIGGGRIPAFEIMKTNLRVREVIFNGETEEKNFYNIVESGDAFGMITFDKYLANLFENNIITEETAILNSSDRSRLAQMLDKIKTARGEKVTNIEGLELDHDYERKGAFF</sequence>
<dbReference type="GO" id="GO:0016887">
    <property type="term" value="F:ATP hydrolysis activity"/>
    <property type="evidence" value="ECO:0007669"/>
    <property type="project" value="InterPro"/>
</dbReference>
<dbReference type="RefSeq" id="WP_066606209.1">
    <property type="nucleotide sequence ID" value="NZ_CP014230.1"/>
</dbReference>
<evidence type="ECO:0000313" key="4">
    <source>
        <dbReference type="Proteomes" id="UP000063964"/>
    </source>
</evidence>
<organism evidence="3 4">
    <name type="scientific">Desulfomicrobium orale DSM 12838</name>
    <dbReference type="NCBI Taxonomy" id="888061"/>
    <lineage>
        <taxon>Bacteria</taxon>
        <taxon>Pseudomonadati</taxon>
        <taxon>Thermodesulfobacteriota</taxon>
        <taxon>Desulfovibrionia</taxon>
        <taxon>Desulfovibrionales</taxon>
        <taxon>Desulfomicrobiaceae</taxon>
        <taxon>Desulfomicrobium</taxon>
    </lineage>
</organism>